<protein>
    <submittedName>
        <fullName evidence="1">Uncharacterized protein</fullName>
    </submittedName>
</protein>
<name>A0A0R2MRD0_9LACO</name>
<accession>A0A0R2MRD0</accession>
<proteinExistence type="predicted"/>
<dbReference type="EMBL" id="JQCE01000051">
    <property type="protein sequence ID" value="KRO16158.1"/>
    <property type="molecule type" value="Genomic_DNA"/>
</dbReference>
<keyword evidence="2" id="KW-1185">Reference proteome</keyword>
<comment type="caution">
    <text evidence="1">The sequence shown here is derived from an EMBL/GenBank/DDBJ whole genome shotgun (WGS) entry which is preliminary data.</text>
</comment>
<dbReference type="AlphaFoldDB" id="A0A0R2MRD0"/>
<sequence length="67" mass="7702">METNIYMRVTRDDLTAISAGIQELLDNPIDPDVHDFYRQSIVDEFADEKVTLTVLTIGLHKFEAFND</sequence>
<evidence type="ECO:0000313" key="2">
    <source>
        <dbReference type="Proteomes" id="UP000050969"/>
    </source>
</evidence>
<reference evidence="1 2" key="1">
    <citation type="journal article" date="2015" name="Genome Announc.">
        <title>Expanding the biotechnology potential of lactobacilli through comparative genomics of 213 strains and associated genera.</title>
        <authorList>
            <person name="Sun Z."/>
            <person name="Harris H.M."/>
            <person name="McCann A."/>
            <person name="Guo C."/>
            <person name="Argimon S."/>
            <person name="Zhang W."/>
            <person name="Yang X."/>
            <person name="Jeffery I.B."/>
            <person name="Cooney J.C."/>
            <person name="Kagawa T.F."/>
            <person name="Liu W."/>
            <person name="Song Y."/>
            <person name="Salvetti E."/>
            <person name="Wrobel A."/>
            <person name="Rasinkangas P."/>
            <person name="Parkhill J."/>
            <person name="Rea M.C."/>
            <person name="O'Sullivan O."/>
            <person name="Ritari J."/>
            <person name="Douillard F.P."/>
            <person name="Paul Ross R."/>
            <person name="Yang R."/>
            <person name="Briner A.E."/>
            <person name="Felis G.E."/>
            <person name="de Vos W.M."/>
            <person name="Barrangou R."/>
            <person name="Klaenhammer T.R."/>
            <person name="Caufield P.W."/>
            <person name="Cui Y."/>
            <person name="Zhang H."/>
            <person name="O'Toole P.W."/>
        </authorList>
    </citation>
    <scope>NUCLEOTIDE SEQUENCE [LARGE SCALE GENOMIC DNA]</scope>
    <source>
        <strain evidence="1 2">DSM 24301</strain>
    </source>
</reference>
<dbReference type="Proteomes" id="UP000050969">
    <property type="component" value="Unassembled WGS sequence"/>
</dbReference>
<gene>
    <name evidence="1" type="ORF">IV56_GL001924</name>
</gene>
<organism evidence="1 2">
    <name type="scientific">Lacticaseibacillus saniviri JCM 17471 = DSM 24301</name>
    <dbReference type="NCBI Taxonomy" id="1293598"/>
    <lineage>
        <taxon>Bacteria</taxon>
        <taxon>Bacillati</taxon>
        <taxon>Bacillota</taxon>
        <taxon>Bacilli</taxon>
        <taxon>Lactobacillales</taxon>
        <taxon>Lactobacillaceae</taxon>
        <taxon>Lacticaseibacillus</taxon>
    </lineage>
</organism>
<dbReference type="PATRIC" id="fig|1293598.4.peg.2006"/>
<evidence type="ECO:0000313" key="1">
    <source>
        <dbReference type="EMBL" id="KRO16158.1"/>
    </source>
</evidence>
<dbReference type="STRING" id="1293598.IV56_GL001924"/>